<dbReference type="InterPro" id="IPR020472">
    <property type="entry name" value="WD40_PAC1"/>
</dbReference>
<dbReference type="PROSITE" id="PS50011">
    <property type="entry name" value="PROTEIN_KINASE_DOM"/>
    <property type="match status" value="1"/>
</dbReference>
<dbReference type="PROSITE" id="PS50089">
    <property type="entry name" value="ZF_RING_2"/>
    <property type="match status" value="1"/>
</dbReference>
<keyword evidence="5" id="KW-0862">Zinc</keyword>
<dbReference type="InterPro" id="IPR001680">
    <property type="entry name" value="WD40_rpt"/>
</dbReference>
<dbReference type="EMBL" id="KK914570">
    <property type="protein sequence ID" value="KDP32850.1"/>
    <property type="molecule type" value="Genomic_DNA"/>
</dbReference>
<dbReference type="GO" id="GO:0005524">
    <property type="term" value="F:ATP binding"/>
    <property type="evidence" value="ECO:0007669"/>
    <property type="project" value="InterPro"/>
</dbReference>
<feature type="repeat" description="WD" evidence="7">
    <location>
        <begin position="670"/>
        <end position="709"/>
    </location>
</feature>
<dbReference type="SMART" id="SM00184">
    <property type="entry name" value="RING"/>
    <property type="match status" value="1"/>
</dbReference>
<keyword evidence="1 7" id="KW-0853">WD repeat</keyword>
<dbReference type="KEGG" id="jcu:105638988"/>
<proteinExistence type="predicted"/>
<evidence type="ECO:0000256" key="1">
    <source>
        <dbReference type="ARBA" id="ARBA00022574"/>
    </source>
</evidence>
<evidence type="ECO:0000256" key="2">
    <source>
        <dbReference type="ARBA" id="ARBA00022723"/>
    </source>
</evidence>
<dbReference type="InterPro" id="IPR001841">
    <property type="entry name" value="Znf_RING"/>
</dbReference>
<feature type="domain" description="Protein kinase" evidence="8">
    <location>
        <begin position="127"/>
        <end position="457"/>
    </location>
</feature>
<evidence type="ECO:0000256" key="3">
    <source>
        <dbReference type="ARBA" id="ARBA00022737"/>
    </source>
</evidence>
<reference evidence="10 11" key="1">
    <citation type="journal article" date="2014" name="PLoS ONE">
        <title>Global Analysis of Gene Expression Profiles in Physic Nut (Jatropha curcas L.) Seedlings Exposed to Salt Stress.</title>
        <authorList>
            <person name="Zhang L."/>
            <person name="Zhang C."/>
            <person name="Wu P."/>
            <person name="Chen Y."/>
            <person name="Li M."/>
            <person name="Jiang H."/>
            <person name="Wu G."/>
        </authorList>
    </citation>
    <scope>NUCLEOTIDE SEQUENCE [LARGE SCALE GENOMIC DNA]</scope>
    <source>
        <strain evidence="11">cv. GZQX0401</strain>
        <tissue evidence="10">Young leaves</tissue>
    </source>
</reference>
<evidence type="ECO:0000259" key="9">
    <source>
        <dbReference type="PROSITE" id="PS50089"/>
    </source>
</evidence>
<dbReference type="PROSITE" id="PS50082">
    <property type="entry name" value="WD_REPEATS_2"/>
    <property type="match status" value="2"/>
</dbReference>
<keyword evidence="11" id="KW-1185">Reference proteome</keyword>
<keyword evidence="2" id="KW-0479">Metal-binding</keyword>
<dbReference type="SUPFAM" id="SSF57850">
    <property type="entry name" value="RING/U-box"/>
    <property type="match status" value="1"/>
</dbReference>
<dbReference type="InterPro" id="IPR027370">
    <property type="entry name" value="Znf-RING_euk"/>
</dbReference>
<evidence type="ECO:0000256" key="4">
    <source>
        <dbReference type="ARBA" id="ARBA00022771"/>
    </source>
</evidence>
<dbReference type="Pfam" id="PF00400">
    <property type="entry name" value="WD40"/>
    <property type="match status" value="4"/>
</dbReference>
<dbReference type="InterPro" id="IPR000719">
    <property type="entry name" value="Prot_kinase_dom"/>
</dbReference>
<dbReference type="GO" id="GO:0004672">
    <property type="term" value="F:protein kinase activity"/>
    <property type="evidence" value="ECO:0007669"/>
    <property type="project" value="InterPro"/>
</dbReference>
<dbReference type="Gene3D" id="1.10.510.10">
    <property type="entry name" value="Transferase(Phosphotransferase) domain 1"/>
    <property type="match status" value="1"/>
</dbReference>
<dbReference type="PANTHER" id="PTHR44489:SF11">
    <property type="entry name" value="WD REPEAT DOMAIN 86"/>
    <property type="match status" value="1"/>
</dbReference>
<dbReference type="Gene3D" id="2.130.10.10">
    <property type="entry name" value="YVTN repeat-like/Quinoprotein amine dehydrogenase"/>
    <property type="match status" value="2"/>
</dbReference>
<dbReference type="SMART" id="SM00320">
    <property type="entry name" value="WD40"/>
    <property type="match status" value="7"/>
</dbReference>
<evidence type="ECO:0000256" key="6">
    <source>
        <dbReference type="PROSITE-ProRule" id="PRU00175"/>
    </source>
</evidence>
<dbReference type="OrthoDB" id="674604at2759"/>
<dbReference type="AlphaFoldDB" id="A0A067KKQ5"/>
<dbReference type="CDD" id="cd16587">
    <property type="entry name" value="RING-HC_TRIM32_C-VII"/>
    <property type="match status" value="1"/>
</dbReference>
<dbReference type="SUPFAM" id="SSF56112">
    <property type="entry name" value="Protein kinase-like (PK-like)"/>
    <property type="match status" value="1"/>
</dbReference>
<dbReference type="InterPro" id="IPR011009">
    <property type="entry name" value="Kinase-like_dom_sf"/>
</dbReference>
<protein>
    <recommendedName>
        <fullName evidence="12">RING-type domain-containing protein</fullName>
    </recommendedName>
</protein>
<keyword evidence="4 6" id="KW-0863">Zinc-finger</keyword>
<sequence>MESTDVPECPVCLQTYDGECTIPRVLACGHTTCESCLKSLPQKYPQTIRCPACVQLVKFPSQGPSSLPKNIDLLRLVPSSSQFQNPQKTEKKLQNCVQDLHHYVDCGSRLWPDEFYATWKNWVLPEDAVLIEEKEKGFGFLKKGNQKVRLVKVVDGLLLVNGCGSVFQLTYGARIMNFLCWMKQEVREEVGLILKICSEQFRICKVYGLWPDLEDGFLYLVCERLNLTVLDQLSHFKNGLSNDGLSSFSMMGMEMCEAVYASHWEGLFMGCLSLSCFELDDFGHVNLNLSEVLVTGRVVHECVIKAGCCGKGIGVKEIGELVSEFFRREIFVSPEVLFEILKKEGIDAECDNFRYQVVHSSDVWSLACIFLRLVIGNQFVEELVDYVDNFISKVSEENGLNCLGLYVGLTEKVNSLLGSKLGEEFEPLQQILRKCLNFDPASRPLVINVWKCVRELIIGNQFDTMLRLDGSIHDWSKEHYLVLGELSLVPKKRSQVLNKVEVVRAGSSIGGNLVQVEEVRTDKHLVEGLLEGKVESRDMRGHLDCVTALAIGGGFLFSSSFDKSVLVWSLQDFSHVHTFKGHEDKVMALVYVDEEQPLCISGDSGGGIFLWSVTLPLRKEPLKRWYEQKDWRYSGIHALTTVGNGYLYTGSGDRSVKAWSLQDGILSSTMNGHKSVVSTLAACDGVLYSGSWDGTIRLWSLSDHSLLTVLGEDIPGTVTSVLSIIIRQNTLVAAHESGHIKVWRNDRFMKSMQLHSGAVFAIDMEGGCLFTGGWDKTIKVQELSGDEFQVDVRSIGSIPGSSVVTSLLYRQGKLFVGHGDRTIKVYYYGV</sequence>
<keyword evidence="3" id="KW-0677">Repeat</keyword>
<dbReference type="PRINTS" id="PR00320">
    <property type="entry name" value="GPROTEINBRPT"/>
</dbReference>
<evidence type="ECO:0008006" key="12">
    <source>
        <dbReference type="Google" id="ProtNLM"/>
    </source>
</evidence>
<dbReference type="Proteomes" id="UP000027138">
    <property type="component" value="Unassembled WGS sequence"/>
</dbReference>
<dbReference type="GO" id="GO:0008270">
    <property type="term" value="F:zinc ion binding"/>
    <property type="evidence" value="ECO:0007669"/>
    <property type="project" value="UniProtKB-KW"/>
</dbReference>
<dbReference type="Pfam" id="PF13445">
    <property type="entry name" value="zf-RING_UBOX"/>
    <property type="match status" value="1"/>
</dbReference>
<dbReference type="InterPro" id="IPR036322">
    <property type="entry name" value="WD40_repeat_dom_sf"/>
</dbReference>
<feature type="domain" description="RING-type" evidence="9">
    <location>
        <begin position="9"/>
        <end position="53"/>
    </location>
</feature>
<organism evidence="10 11">
    <name type="scientific">Jatropha curcas</name>
    <name type="common">Barbados nut</name>
    <dbReference type="NCBI Taxonomy" id="180498"/>
    <lineage>
        <taxon>Eukaryota</taxon>
        <taxon>Viridiplantae</taxon>
        <taxon>Streptophyta</taxon>
        <taxon>Embryophyta</taxon>
        <taxon>Tracheophyta</taxon>
        <taxon>Spermatophyta</taxon>
        <taxon>Magnoliopsida</taxon>
        <taxon>eudicotyledons</taxon>
        <taxon>Gunneridae</taxon>
        <taxon>Pentapetalae</taxon>
        <taxon>rosids</taxon>
        <taxon>fabids</taxon>
        <taxon>Malpighiales</taxon>
        <taxon>Euphorbiaceae</taxon>
        <taxon>Crotonoideae</taxon>
        <taxon>Jatropheae</taxon>
        <taxon>Jatropha</taxon>
    </lineage>
</organism>
<evidence type="ECO:0000256" key="7">
    <source>
        <dbReference type="PROSITE-ProRule" id="PRU00221"/>
    </source>
</evidence>
<dbReference type="InterPro" id="IPR015943">
    <property type="entry name" value="WD40/YVTN_repeat-like_dom_sf"/>
</dbReference>
<evidence type="ECO:0000259" key="8">
    <source>
        <dbReference type="PROSITE" id="PS50011"/>
    </source>
</evidence>
<evidence type="ECO:0000313" key="10">
    <source>
        <dbReference type="EMBL" id="KDP32850.1"/>
    </source>
</evidence>
<dbReference type="InterPro" id="IPR013083">
    <property type="entry name" value="Znf_RING/FYVE/PHD"/>
</dbReference>
<dbReference type="InterPro" id="IPR044715">
    <property type="entry name" value="WDR86-like"/>
</dbReference>
<name>A0A067KKQ5_JATCU</name>
<evidence type="ECO:0000256" key="5">
    <source>
        <dbReference type="ARBA" id="ARBA00022833"/>
    </source>
</evidence>
<evidence type="ECO:0000313" key="11">
    <source>
        <dbReference type="Proteomes" id="UP000027138"/>
    </source>
</evidence>
<dbReference type="SUPFAM" id="SSF50978">
    <property type="entry name" value="WD40 repeat-like"/>
    <property type="match status" value="1"/>
</dbReference>
<dbReference type="PROSITE" id="PS50294">
    <property type="entry name" value="WD_REPEATS_REGION"/>
    <property type="match status" value="1"/>
</dbReference>
<dbReference type="PANTHER" id="PTHR44489">
    <property type="match status" value="1"/>
</dbReference>
<dbReference type="Gene3D" id="3.30.40.10">
    <property type="entry name" value="Zinc/RING finger domain, C3HC4 (zinc finger)"/>
    <property type="match status" value="1"/>
</dbReference>
<dbReference type="STRING" id="180498.A0A067KKQ5"/>
<accession>A0A067KKQ5</accession>
<gene>
    <name evidence="10" type="ORF">JCGZ_12142</name>
</gene>
<feature type="repeat" description="WD" evidence="7">
    <location>
        <begin position="539"/>
        <end position="578"/>
    </location>
</feature>